<dbReference type="FunFam" id="1.10.287.70:FF:000011">
    <property type="entry name" value="Potassium channel, voltage-gated Shaw-related subfamily C, member 4"/>
    <property type="match status" value="1"/>
</dbReference>
<dbReference type="Pfam" id="PF00520">
    <property type="entry name" value="Ion_trans"/>
    <property type="match status" value="1"/>
</dbReference>
<feature type="region of interest" description="Disordered" evidence="12">
    <location>
        <begin position="807"/>
        <end position="841"/>
    </location>
</feature>
<feature type="compositionally biased region" description="Polar residues" evidence="12">
    <location>
        <begin position="467"/>
        <end position="485"/>
    </location>
</feature>
<evidence type="ECO:0000313" key="16">
    <source>
        <dbReference type="Proteomes" id="UP001283361"/>
    </source>
</evidence>
<sequence length="855" mass="95441">MSRSLSLAPKISLAPGAKANNRVTLNVGGIRYQTNKSTLRAIPDTRLAWVTDTTASNPDYDSSSGEYFFDRHPGMFNMILNYYRTGKLHAPTDVCGPSFEEELAFWGIDEKQIEPCCWPNYRAHRDAQETLADFDNDNEDDDDDDEFDEDEIARRFGIVNEAHKAEKSWFERWRPRIWTLLEEPYSSRAATVVTMCTSLFVILSIATYCAETHTLFRHTKNDTSLEPMITVRETQRLTEPYLFLVVLEGACMAFFTIDIIVRVIFSPNKKEHLLQAQTFFDVMSVLPFYIRTLVVAIDPDTSSSDGLYFLNSLRLILIFRILKLTRHFSGFKILGHTLKASAKELLLMILVLSIGVLVFSCLIYYAEQLEEDPLNDFRNIPRGFWWAVVTMTTLGYGDMYPRTALGYIVGAVCALCGLLMLALPVPVIVSNFTLYYTHAQAKMKLPKKTRNTLVGAADALKASMSDLESQAGSTRDSLSSVTSYDSKPGESPKSILTAQARQQQEEMTPKSVGKNIENAGENCSVDSGFKAWSPQEERNTAGISVIFTDETRSPDLPRSSVSPRRGGNLRVSAKRQRLSLCGPHRLTKITINPGRERDKTDRRVADGDKDKRTLNRYDIKEGSDRDLENGDPGSVFITAGNGHEERRGQEGVEGRGKGQEGGVDGGRGDVVEKIGGKSGAKAEVGGSKANELGVGETERNGEGLGKNVVEVKERHEQRTGRERLETSFGDEGEETTGEDFRDRQSRSSQRGEADYLRSISMPDYESTVLVGHNKNMANVHSNNVQSFYRNGHRSPDRRTDCHNVCFPPHPHPSLQPTDVLPPSSQNGARPGVSRQSSSTRRCIQFQINDMSDVDV</sequence>
<dbReference type="InterPro" id="IPR000210">
    <property type="entry name" value="BTB/POZ_dom"/>
</dbReference>
<keyword evidence="7" id="KW-0630">Potassium</keyword>
<feature type="compositionally biased region" description="Basic and acidic residues" evidence="12">
    <location>
        <begin position="738"/>
        <end position="755"/>
    </location>
</feature>
<feature type="transmembrane region" description="Helical" evidence="13">
    <location>
        <begin position="306"/>
        <end position="324"/>
    </location>
</feature>
<keyword evidence="3" id="KW-0633">Potassium transport</keyword>
<feature type="compositionally biased region" description="Basic and acidic residues" evidence="12">
    <location>
        <begin position="615"/>
        <end position="628"/>
    </location>
</feature>
<comment type="subcellular location">
    <subcellularLocation>
        <location evidence="1">Membrane</location>
        <topology evidence="1">Multi-pass membrane protein</topology>
    </subcellularLocation>
</comment>
<dbReference type="InterPro" id="IPR003131">
    <property type="entry name" value="T1-type_BTB"/>
</dbReference>
<keyword evidence="11" id="KW-0407">Ion channel</keyword>
<dbReference type="InterPro" id="IPR027359">
    <property type="entry name" value="Volt_channel_dom_sf"/>
</dbReference>
<dbReference type="GO" id="GO:0005251">
    <property type="term" value="F:delayed rectifier potassium channel activity"/>
    <property type="evidence" value="ECO:0007669"/>
    <property type="project" value="TreeGrafter"/>
</dbReference>
<dbReference type="PRINTS" id="PR01498">
    <property type="entry name" value="SHAWCHANNEL"/>
</dbReference>
<comment type="caution">
    <text evidence="15">The sequence shown here is derived from an EMBL/GenBank/DDBJ whole genome shotgun (WGS) entry which is preliminary data.</text>
</comment>
<evidence type="ECO:0000256" key="3">
    <source>
        <dbReference type="ARBA" id="ARBA00022538"/>
    </source>
</evidence>
<dbReference type="SMART" id="SM00225">
    <property type="entry name" value="BTB"/>
    <property type="match status" value="1"/>
</dbReference>
<feature type="region of interest" description="Disordered" evidence="12">
    <location>
        <begin position="710"/>
        <end position="758"/>
    </location>
</feature>
<feature type="transmembrane region" description="Helical" evidence="13">
    <location>
        <begin position="345"/>
        <end position="366"/>
    </location>
</feature>
<dbReference type="AlphaFoldDB" id="A0AAE0Z4X9"/>
<dbReference type="Proteomes" id="UP001283361">
    <property type="component" value="Unassembled WGS sequence"/>
</dbReference>
<dbReference type="Gene3D" id="3.30.710.10">
    <property type="entry name" value="Potassium Channel Kv1.1, Chain A"/>
    <property type="match status" value="1"/>
</dbReference>
<evidence type="ECO:0000256" key="7">
    <source>
        <dbReference type="ARBA" id="ARBA00022958"/>
    </source>
</evidence>
<evidence type="ECO:0000256" key="12">
    <source>
        <dbReference type="SAM" id="MobiDB-lite"/>
    </source>
</evidence>
<evidence type="ECO:0000256" key="10">
    <source>
        <dbReference type="ARBA" id="ARBA00023136"/>
    </source>
</evidence>
<evidence type="ECO:0000256" key="6">
    <source>
        <dbReference type="ARBA" id="ARBA00022882"/>
    </source>
</evidence>
<evidence type="ECO:0000256" key="11">
    <source>
        <dbReference type="ARBA" id="ARBA00023303"/>
    </source>
</evidence>
<evidence type="ECO:0000259" key="14">
    <source>
        <dbReference type="SMART" id="SM00225"/>
    </source>
</evidence>
<dbReference type="SUPFAM" id="SSF81324">
    <property type="entry name" value="Voltage-gated potassium channels"/>
    <property type="match status" value="1"/>
</dbReference>
<dbReference type="GO" id="GO:0008076">
    <property type="term" value="C:voltage-gated potassium channel complex"/>
    <property type="evidence" value="ECO:0007669"/>
    <property type="project" value="InterPro"/>
</dbReference>
<dbReference type="FunFam" id="3.30.710.10:FF:000002">
    <property type="entry name" value="Potassium voltage-gated channel subfamily C member 2"/>
    <property type="match status" value="1"/>
</dbReference>
<dbReference type="PANTHER" id="PTHR11537">
    <property type="entry name" value="VOLTAGE-GATED POTASSIUM CHANNEL"/>
    <property type="match status" value="1"/>
</dbReference>
<dbReference type="PRINTS" id="PR00169">
    <property type="entry name" value="KCHANNEL"/>
</dbReference>
<dbReference type="InterPro" id="IPR011333">
    <property type="entry name" value="SKP1/BTB/POZ_sf"/>
</dbReference>
<evidence type="ECO:0000256" key="13">
    <source>
        <dbReference type="SAM" id="Phobius"/>
    </source>
</evidence>
<evidence type="ECO:0000256" key="4">
    <source>
        <dbReference type="ARBA" id="ARBA00022692"/>
    </source>
</evidence>
<dbReference type="InterPro" id="IPR003968">
    <property type="entry name" value="K_chnl_volt-dep_Kv"/>
</dbReference>
<keyword evidence="6" id="KW-0851">Voltage-gated channel</keyword>
<keyword evidence="2" id="KW-0813">Transport</keyword>
<dbReference type="Gene3D" id="1.10.287.70">
    <property type="match status" value="1"/>
</dbReference>
<dbReference type="GO" id="GO:0001508">
    <property type="term" value="P:action potential"/>
    <property type="evidence" value="ECO:0007669"/>
    <property type="project" value="TreeGrafter"/>
</dbReference>
<feature type="domain" description="BTB" evidence="14">
    <location>
        <begin position="21"/>
        <end position="124"/>
    </location>
</feature>
<dbReference type="PANTHER" id="PTHR11537:SF252">
    <property type="entry name" value="POTASSIUM VOLTAGE-GATED CHANNEL PROTEIN SHAW"/>
    <property type="match status" value="1"/>
</dbReference>
<feature type="compositionally biased region" description="Basic and acidic residues" evidence="12">
    <location>
        <begin position="642"/>
        <end position="658"/>
    </location>
</feature>
<keyword evidence="8 13" id="KW-1133">Transmembrane helix</keyword>
<dbReference type="GO" id="GO:0032590">
    <property type="term" value="C:dendrite membrane"/>
    <property type="evidence" value="ECO:0007669"/>
    <property type="project" value="TreeGrafter"/>
</dbReference>
<evidence type="ECO:0000256" key="9">
    <source>
        <dbReference type="ARBA" id="ARBA00023065"/>
    </source>
</evidence>
<dbReference type="GO" id="GO:0043679">
    <property type="term" value="C:axon terminus"/>
    <property type="evidence" value="ECO:0007669"/>
    <property type="project" value="TreeGrafter"/>
</dbReference>
<evidence type="ECO:0000313" key="15">
    <source>
        <dbReference type="EMBL" id="KAK3761922.1"/>
    </source>
</evidence>
<evidence type="ECO:0000256" key="1">
    <source>
        <dbReference type="ARBA" id="ARBA00004141"/>
    </source>
</evidence>
<dbReference type="GO" id="GO:0032809">
    <property type="term" value="C:neuronal cell body membrane"/>
    <property type="evidence" value="ECO:0007669"/>
    <property type="project" value="TreeGrafter"/>
</dbReference>
<dbReference type="SUPFAM" id="SSF54695">
    <property type="entry name" value="POZ domain"/>
    <property type="match status" value="1"/>
</dbReference>
<keyword evidence="4 13" id="KW-0812">Transmembrane</keyword>
<dbReference type="CDD" id="cd18379">
    <property type="entry name" value="BTB_POZ_Kv3_KCNC"/>
    <property type="match status" value="1"/>
</dbReference>
<keyword evidence="5" id="KW-0631">Potassium channel</keyword>
<proteinExistence type="predicted"/>
<evidence type="ECO:0000256" key="2">
    <source>
        <dbReference type="ARBA" id="ARBA00022448"/>
    </source>
</evidence>
<feature type="compositionally biased region" description="Basic and acidic residues" evidence="12">
    <location>
        <begin position="710"/>
        <end position="725"/>
    </location>
</feature>
<keyword evidence="9" id="KW-0406">Ion transport</keyword>
<feature type="transmembrane region" description="Helical" evidence="13">
    <location>
        <begin position="189"/>
        <end position="208"/>
    </location>
</feature>
<name>A0AAE0Z4X9_9GAST</name>
<keyword evidence="16" id="KW-1185">Reference proteome</keyword>
<organism evidence="15 16">
    <name type="scientific">Elysia crispata</name>
    <name type="common">lettuce slug</name>
    <dbReference type="NCBI Taxonomy" id="231223"/>
    <lineage>
        <taxon>Eukaryota</taxon>
        <taxon>Metazoa</taxon>
        <taxon>Spiralia</taxon>
        <taxon>Lophotrochozoa</taxon>
        <taxon>Mollusca</taxon>
        <taxon>Gastropoda</taxon>
        <taxon>Heterobranchia</taxon>
        <taxon>Euthyneura</taxon>
        <taxon>Panpulmonata</taxon>
        <taxon>Sacoglossa</taxon>
        <taxon>Placobranchoidea</taxon>
        <taxon>Plakobranchidae</taxon>
        <taxon>Elysia</taxon>
    </lineage>
</organism>
<dbReference type="GO" id="GO:0051260">
    <property type="term" value="P:protein homooligomerization"/>
    <property type="evidence" value="ECO:0007669"/>
    <property type="project" value="InterPro"/>
</dbReference>
<keyword evidence="10 13" id="KW-0472">Membrane</keyword>
<feature type="region of interest" description="Disordered" evidence="12">
    <location>
        <begin position="615"/>
        <end position="669"/>
    </location>
</feature>
<dbReference type="InterPro" id="IPR003974">
    <property type="entry name" value="K_chnl_volt-dep_Kv3"/>
</dbReference>
<feature type="transmembrane region" description="Helical" evidence="13">
    <location>
        <begin position="404"/>
        <end position="437"/>
    </location>
</feature>
<evidence type="ECO:0000256" key="5">
    <source>
        <dbReference type="ARBA" id="ARBA00022826"/>
    </source>
</evidence>
<reference evidence="15" key="1">
    <citation type="journal article" date="2023" name="G3 (Bethesda)">
        <title>A reference genome for the long-term kleptoplast-retaining sea slug Elysia crispata morphotype clarki.</title>
        <authorList>
            <person name="Eastman K.E."/>
            <person name="Pendleton A.L."/>
            <person name="Shaikh M.A."/>
            <person name="Suttiyut T."/>
            <person name="Ogas R."/>
            <person name="Tomko P."/>
            <person name="Gavelis G."/>
            <person name="Widhalm J.R."/>
            <person name="Wisecaver J.H."/>
        </authorList>
    </citation>
    <scope>NUCLEOTIDE SEQUENCE</scope>
    <source>
        <strain evidence="15">ECLA1</strain>
    </source>
</reference>
<evidence type="ECO:0000256" key="8">
    <source>
        <dbReference type="ARBA" id="ARBA00022989"/>
    </source>
</evidence>
<gene>
    <name evidence="15" type="ORF">RRG08_023705</name>
</gene>
<feature type="transmembrane region" description="Helical" evidence="13">
    <location>
        <begin position="241"/>
        <end position="261"/>
    </location>
</feature>
<dbReference type="Gene3D" id="1.20.120.350">
    <property type="entry name" value="Voltage-gated potassium channels. Chain C"/>
    <property type="match status" value="1"/>
</dbReference>
<dbReference type="GO" id="GO:0042734">
    <property type="term" value="C:presynaptic membrane"/>
    <property type="evidence" value="ECO:0007669"/>
    <property type="project" value="TreeGrafter"/>
</dbReference>
<protein>
    <recommendedName>
        <fullName evidence="14">BTB domain-containing protein</fullName>
    </recommendedName>
</protein>
<accession>A0AAE0Z4X9</accession>
<dbReference type="InterPro" id="IPR028325">
    <property type="entry name" value="VG_K_chnl"/>
</dbReference>
<feature type="region of interest" description="Disordered" evidence="12">
    <location>
        <begin position="467"/>
        <end position="519"/>
    </location>
</feature>
<dbReference type="Pfam" id="PF02214">
    <property type="entry name" value="BTB_2"/>
    <property type="match status" value="1"/>
</dbReference>
<dbReference type="EMBL" id="JAWDGP010004804">
    <property type="protein sequence ID" value="KAK3761922.1"/>
    <property type="molecule type" value="Genomic_DNA"/>
</dbReference>
<feature type="compositionally biased region" description="Polar residues" evidence="12">
    <location>
        <begin position="822"/>
        <end position="841"/>
    </location>
</feature>
<dbReference type="PRINTS" id="PR01491">
    <property type="entry name" value="KVCHANNEL"/>
</dbReference>
<dbReference type="InterPro" id="IPR005821">
    <property type="entry name" value="Ion_trans_dom"/>
</dbReference>
<dbReference type="GO" id="GO:0045211">
    <property type="term" value="C:postsynaptic membrane"/>
    <property type="evidence" value="ECO:0007669"/>
    <property type="project" value="TreeGrafter"/>
</dbReference>
<feature type="compositionally biased region" description="Acidic residues" evidence="12">
    <location>
        <begin position="728"/>
        <end position="737"/>
    </location>
</feature>
<feature type="region of interest" description="Disordered" evidence="12">
    <location>
        <begin position="550"/>
        <end position="572"/>
    </location>
</feature>